<evidence type="ECO:0000256" key="4">
    <source>
        <dbReference type="PROSITE-ProRule" id="PRU00169"/>
    </source>
</evidence>
<reference evidence="9 10" key="1">
    <citation type="submission" date="2022-12" db="EMBL/GenBank/DDBJ databases">
        <title>Sphingomonas abieness sp. nov., an endophytic bacterium isolated from Abies koreana.</title>
        <authorList>
            <person name="Jiang L."/>
            <person name="Lee J."/>
        </authorList>
    </citation>
    <scope>NUCLEOTIDE SEQUENCE [LARGE SCALE GENOMIC DNA]</scope>
    <source>
        <strain evidence="10">PAMB 00755</strain>
    </source>
</reference>
<protein>
    <recommendedName>
        <fullName evidence="2">histidine kinase</fullName>
        <ecNumber evidence="2">2.7.13.3</ecNumber>
    </recommendedName>
</protein>
<evidence type="ECO:0000256" key="5">
    <source>
        <dbReference type="SAM" id="Coils"/>
    </source>
</evidence>
<dbReference type="Gene3D" id="3.40.50.2300">
    <property type="match status" value="1"/>
</dbReference>
<dbReference type="PROSITE" id="PS50109">
    <property type="entry name" value="HIS_KIN"/>
    <property type="match status" value="1"/>
</dbReference>
<evidence type="ECO:0000259" key="8">
    <source>
        <dbReference type="PROSITE" id="PS50113"/>
    </source>
</evidence>
<dbReference type="SUPFAM" id="SSF55874">
    <property type="entry name" value="ATPase domain of HSP90 chaperone/DNA topoisomerase II/histidine kinase"/>
    <property type="match status" value="1"/>
</dbReference>
<feature type="domain" description="Response regulatory" evidence="7">
    <location>
        <begin position="621"/>
        <end position="734"/>
    </location>
</feature>
<dbReference type="Pfam" id="PF08447">
    <property type="entry name" value="PAS_3"/>
    <property type="match status" value="1"/>
</dbReference>
<dbReference type="Pfam" id="PF00512">
    <property type="entry name" value="HisKA"/>
    <property type="match status" value="1"/>
</dbReference>
<evidence type="ECO:0000259" key="6">
    <source>
        <dbReference type="PROSITE" id="PS50109"/>
    </source>
</evidence>
<dbReference type="PROSITE" id="PS50113">
    <property type="entry name" value="PAC"/>
    <property type="match status" value="1"/>
</dbReference>
<dbReference type="EC" id="2.7.13.3" evidence="2"/>
<feature type="domain" description="Histidine kinase" evidence="6">
    <location>
        <begin position="377"/>
        <end position="598"/>
    </location>
</feature>
<dbReference type="GO" id="GO:0005524">
    <property type="term" value="F:ATP binding"/>
    <property type="evidence" value="ECO:0007669"/>
    <property type="project" value="UniProtKB-KW"/>
</dbReference>
<feature type="coiled-coil region" evidence="5">
    <location>
        <begin position="323"/>
        <end position="361"/>
    </location>
</feature>
<dbReference type="PANTHER" id="PTHR43065">
    <property type="entry name" value="SENSOR HISTIDINE KINASE"/>
    <property type="match status" value="1"/>
</dbReference>
<dbReference type="InterPro" id="IPR003661">
    <property type="entry name" value="HisK_dim/P_dom"/>
</dbReference>
<dbReference type="PROSITE" id="PS50110">
    <property type="entry name" value="RESPONSE_REGULATORY"/>
    <property type="match status" value="1"/>
</dbReference>
<dbReference type="InterPro" id="IPR001789">
    <property type="entry name" value="Sig_transdc_resp-reg_receiver"/>
</dbReference>
<keyword evidence="10" id="KW-1185">Reference proteome</keyword>
<evidence type="ECO:0000313" key="10">
    <source>
        <dbReference type="Proteomes" id="UP001210865"/>
    </source>
</evidence>
<dbReference type="Gene3D" id="3.30.565.10">
    <property type="entry name" value="Histidine kinase-like ATPase, C-terminal domain"/>
    <property type="match status" value="1"/>
</dbReference>
<dbReference type="SMART" id="SM00388">
    <property type="entry name" value="HisKA"/>
    <property type="match status" value="1"/>
</dbReference>
<feature type="modified residue" description="4-aspartylphosphate" evidence="4">
    <location>
        <position position="672"/>
    </location>
</feature>
<dbReference type="InterPro" id="IPR013655">
    <property type="entry name" value="PAS_fold_3"/>
</dbReference>
<evidence type="ECO:0000259" key="7">
    <source>
        <dbReference type="PROSITE" id="PS50110"/>
    </source>
</evidence>
<keyword evidence="9" id="KW-0067">ATP-binding</keyword>
<dbReference type="InterPro" id="IPR035965">
    <property type="entry name" value="PAS-like_dom_sf"/>
</dbReference>
<dbReference type="InterPro" id="IPR003594">
    <property type="entry name" value="HATPase_dom"/>
</dbReference>
<dbReference type="InterPro" id="IPR000700">
    <property type="entry name" value="PAS-assoc_C"/>
</dbReference>
<evidence type="ECO:0000256" key="2">
    <source>
        <dbReference type="ARBA" id="ARBA00012438"/>
    </source>
</evidence>
<keyword evidence="5" id="KW-0175">Coiled coil</keyword>
<dbReference type="SUPFAM" id="SSF47384">
    <property type="entry name" value="Homodimeric domain of signal transducing histidine kinase"/>
    <property type="match status" value="1"/>
</dbReference>
<name>A0ABY7NUZ7_9SPHN</name>
<organism evidence="9 10">
    <name type="scientific">Sphingomonas abietis</name>
    <dbReference type="NCBI Taxonomy" id="3012344"/>
    <lineage>
        <taxon>Bacteria</taxon>
        <taxon>Pseudomonadati</taxon>
        <taxon>Pseudomonadota</taxon>
        <taxon>Alphaproteobacteria</taxon>
        <taxon>Sphingomonadales</taxon>
        <taxon>Sphingomonadaceae</taxon>
        <taxon>Sphingomonas</taxon>
    </lineage>
</organism>
<dbReference type="Gene3D" id="3.30.450.20">
    <property type="entry name" value="PAS domain"/>
    <property type="match status" value="2"/>
</dbReference>
<dbReference type="InterPro" id="IPR036890">
    <property type="entry name" value="HATPase_C_sf"/>
</dbReference>
<sequence length="739" mass="80919">MIQNDTDAVSLKNLEARMREVDNSDEPAKETLFISEIIAKSRAPHDDKSVLPSASEQKRNAPAALSVGNDRYRALLEALDDGFCIIEFIDGPHGPLSDYVHVEANSGYERHTGISGIVGKRLREIVGAEAEGWLAIYSSVLRTGEPVRFEREFIAAGRPIEVSAVRLGSAEARQVAVLFRDIGSRVRAEEALRVSEAIAVENMQRVQLALSAGAIIGTWFWDLPTDRFRVDEAFARTFGLDPALGRDGLSLEQVISTVHPDDKAGVVRAIDEAITRGGAYAHQYRVRRSDGWYYWIEANGKVELGPDGNGLNFPGVLLNIQERREVEAERDRALIELRAFNETLEDRVAERTAQLLETEEQLRQSQKMEAVGQLTGGVAHDFNNFLTVIRGSVDLLRRPDIPESRRNRYIEAIADTADRAAKLTSQLLSFARRQTLKPVKFSVGANLGAIRDMMATLAGPMIDIVIEPPLESCFTEADANQFDTAIFNIVANARDAMAGAGQLTVRVTGTDGIPAVRSHPARHGHFVCISLSDTGCGISPRQLERVFEPFYTTKPVGHGTGLGLSHVFGFVKQSGGDILVDSIVGEGTTFRLFLPRCAAPLEQDVTDVEKQHGLNTSPSGRILVVEDNEDVGRFVTAALTELGYAPTYVRGSDQALEVLESEGGAFNMLLSDVLMPGMSGIELAHIVRKRFPEIPILLASGYSEVLAADGLQSYAFIQKPYSLDKLTEILSENIKKIAI</sequence>
<dbReference type="SUPFAM" id="SSF52172">
    <property type="entry name" value="CheY-like"/>
    <property type="match status" value="1"/>
</dbReference>
<evidence type="ECO:0000256" key="1">
    <source>
        <dbReference type="ARBA" id="ARBA00000085"/>
    </source>
</evidence>
<feature type="domain" description="PAC" evidence="8">
    <location>
        <begin position="280"/>
        <end position="332"/>
    </location>
</feature>
<keyword evidence="9" id="KW-0547">Nucleotide-binding</keyword>
<gene>
    <name evidence="9" type="ORF">PBT88_09905</name>
</gene>
<dbReference type="SUPFAM" id="SSF55785">
    <property type="entry name" value="PYP-like sensor domain (PAS domain)"/>
    <property type="match status" value="2"/>
</dbReference>
<comment type="catalytic activity">
    <reaction evidence="1">
        <text>ATP + protein L-histidine = ADP + protein N-phospho-L-histidine.</text>
        <dbReference type="EC" id="2.7.13.3"/>
    </reaction>
</comment>
<dbReference type="CDD" id="cd00130">
    <property type="entry name" value="PAS"/>
    <property type="match status" value="1"/>
</dbReference>
<dbReference type="EMBL" id="CP115174">
    <property type="protein sequence ID" value="WBO24382.1"/>
    <property type="molecule type" value="Genomic_DNA"/>
</dbReference>
<dbReference type="RefSeq" id="WP_270079008.1">
    <property type="nucleotide sequence ID" value="NZ_CP115174.1"/>
</dbReference>
<dbReference type="Pfam" id="PF02518">
    <property type="entry name" value="HATPase_c"/>
    <property type="match status" value="1"/>
</dbReference>
<dbReference type="InterPro" id="IPR004358">
    <property type="entry name" value="Sig_transdc_His_kin-like_C"/>
</dbReference>
<dbReference type="Proteomes" id="UP001210865">
    <property type="component" value="Chromosome"/>
</dbReference>
<keyword evidence="3 4" id="KW-0597">Phosphoprotein</keyword>
<dbReference type="CDD" id="cd00082">
    <property type="entry name" value="HisKA"/>
    <property type="match status" value="1"/>
</dbReference>
<dbReference type="PANTHER" id="PTHR43065:SF49">
    <property type="entry name" value="HISTIDINE KINASE"/>
    <property type="match status" value="1"/>
</dbReference>
<dbReference type="InterPro" id="IPR000014">
    <property type="entry name" value="PAS"/>
</dbReference>
<dbReference type="PRINTS" id="PR00344">
    <property type="entry name" value="BCTRLSENSOR"/>
</dbReference>
<dbReference type="Gene3D" id="1.10.287.130">
    <property type="match status" value="1"/>
</dbReference>
<dbReference type="InterPro" id="IPR011006">
    <property type="entry name" value="CheY-like_superfamily"/>
</dbReference>
<dbReference type="SMART" id="SM00448">
    <property type="entry name" value="REC"/>
    <property type="match status" value="1"/>
</dbReference>
<dbReference type="InterPro" id="IPR005467">
    <property type="entry name" value="His_kinase_dom"/>
</dbReference>
<evidence type="ECO:0000313" key="9">
    <source>
        <dbReference type="EMBL" id="WBO24382.1"/>
    </source>
</evidence>
<dbReference type="Pfam" id="PF00072">
    <property type="entry name" value="Response_reg"/>
    <property type="match status" value="1"/>
</dbReference>
<evidence type="ECO:0000256" key="3">
    <source>
        <dbReference type="ARBA" id="ARBA00022553"/>
    </source>
</evidence>
<dbReference type="InterPro" id="IPR036097">
    <property type="entry name" value="HisK_dim/P_sf"/>
</dbReference>
<dbReference type="SMART" id="SM00387">
    <property type="entry name" value="HATPase_c"/>
    <property type="match status" value="1"/>
</dbReference>
<accession>A0ABY7NUZ7</accession>
<proteinExistence type="predicted"/>